<keyword evidence="2" id="KW-0472">Membrane</keyword>
<evidence type="ECO:0000256" key="2">
    <source>
        <dbReference type="SAM" id="Phobius"/>
    </source>
</evidence>
<feature type="compositionally biased region" description="Basic and acidic residues" evidence="1">
    <location>
        <begin position="184"/>
        <end position="197"/>
    </location>
</feature>
<feature type="transmembrane region" description="Helical" evidence="2">
    <location>
        <begin position="6"/>
        <end position="26"/>
    </location>
</feature>
<evidence type="ECO:0008006" key="5">
    <source>
        <dbReference type="Google" id="ProtNLM"/>
    </source>
</evidence>
<name>A0ABS7JHB2_9SPHN</name>
<evidence type="ECO:0000256" key="1">
    <source>
        <dbReference type="SAM" id="MobiDB-lite"/>
    </source>
</evidence>
<feature type="compositionally biased region" description="Polar residues" evidence="1">
    <location>
        <begin position="203"/>
        <end position="212"/>
    </location>
</feature>
<reference evidence="3 4" key="1">
    <citation type="submission" date="2021-08" db="EMBL/GenBank/DDBJ databases">
        <title>Comparative Genomics Analysis of the Genus Qipengyuania Reveals Extensive Genetic Diversity and Metabolic Versatility, Including the Description of Fifteen Novel Species.</title>
        <authorList>
            <person name="Liu Y."/>
        </authorList>
    </citation>
    <scope>NUCLEOTIDE SEQUENCE [LARGE SCALE GENOMIC DNA]</scope>
    <source>
        <strain evidence="3 4">GH25</strain>
    </source>
</reference>
<keyword evidence="2" id="KW-1133">Transmembrane helix</keyword>
<sequence>MSGQEITLAVVIAAAVVILLLVWLFMRQRRTQALRDAFGEEYDRTVEARGKRSAAEDDLIERRERVAKLQIRPLTASERDSYANDWNETKALFVDSPVEAVSRADRLLTDVMNTRGYPMGDFENRHADLTVDHGEVAKHYFAGHEIAARSSDATTEELRRAINHYEALFADMTSEIADETGASGKREIDGADRREAPTKPAAFSTTTRRPGD</sequence>
<accession>A0ABS7JHB2</accession>
<evidence type="ECO:0000313" key="4">
    <source>
        <dbReference type="Proteomes" id="UP000776651"/>
    </source>
</evidence>
<feature type="region of interest" description="Disordered" evidence="1">
    <location>
        <begin position="178"/>
        <end position="212"/>
    </location>
</feature>
<gene>
    <name evidence="3" type="ORF">K3177_01240</name>
</gene>
<organism evidence="3 4">
    <name type="scientific">Qipengyuania pacifica</name>
    <dbReference type="NCBI Taxonomy" id="2860199"/>
    <lineage>
        <taxon>Bacteria</taxon>
        <taxon>Pseudomonadati</taxon>
        <taxon>Pseudomonadota</taxon>
        <taxon>Alphaproteobacteria</taxon>
        <taxon>Sphingomonadales</taxon>
        <taxon>Erythrobacteraceae</taxon>
        <taxon>Qipengyuania</taxon>
    </lineage>
</organism>
<evidence type="ECO:0000313" key="3">
    <source>
        <dbReference type="EMBL" id="MBX7487127.1"/>
    </source>
</evidence>
<dbReference type="Proteomes" id="UP000776651">
    <property type="component" value="Unassembled WGS sequence"/>
</dbReference>
<protein>
    <recommendedName>
        <fullName evidence="5">Secreted protein</fullName>
    </recommendedName>
</protein>
<dbReference type="EMBL" id="JAIGNQ010000001">
    <property type="protein sequence ID" value="MBX7487127.1"/>
    <property type="molecule type" value="Genomic_DNA"/>
</dbReference>
<comment type="caution">
    <text evidence="3">The sequence shown here is derived from an EMBL/GenBank/DDBJ whole genome shotgun (WGS) entry which is preliminary data.</text>
</comment>
<keyword evidence="4" id="KW-1185">Reference proteome</keyword>
<dbReference type="RefSeq" id="WP_221596487.1">
    <property type="nucleotide sequence ID" value="NZ_JAIGNQ010000001.1"/>
</dbReference>
<keyword evidence="2" id="KW-0812">Transmembrane</keyword>
<proteinExistence type="predicted"/>